<dbReference type="GeneID" id="66057985"/>
<dbReference type="KEGG" id="bmy:BM_BM14124"/>
<reference evidence="1" key="1">
    <citation type="submission" date="2019-04" db="EMBL/GenBank/DDBJ databases">
        <authorList>
            <person name="Howe K."/>
            <person name="Paulini M."/>
            <person name="Williams G."/>
        </authorList>
    </citation>
    <scope>NUCLEOTIDE SEQUENCE [LARGE SCALE GENOMIC DNA]</scope>
    <source>
        <strain evidence="1">FR3</strain>
    </source>
</reference>
<gene>
    <name evidence="1" type="primary">Bm14124</name>
    <name evidence="1" type="ORF">BM_BM14124</name>
</gene>
<accession>A0A4E9F9I5</accession>
<proteinExistence type="predicted"/>
<sequence length="37" mass="4552">FFILFQYFRNRRCKGGKKRRSIDQIKLKIGMLPDLQH</sequence>
<dbReference type="CTD" id="66057985"/>
<protein>
    <submittedName>
        <fullName evidence="1">Uncharacterized protein</fullName>
    </submittedName>
</protein>
<dbReference type="AlphaFoldDB" id="A0A4E9F9I5"/>
<dbReference type="RefSeq" id="XP_042934326.1">
    <property type="nucleotide sequence ID" value="XM_043078392.1"/>
</dbReference>
<dbReference type="EMBL" id="CAAKNF010000193">
    <property type="protein sequence ID" value="VIO93497.1"/>
    <property type="molecule type" value="Genomic_DNA"/>
</dbReference>
<organism evidence="1">
    <name type="scientific">Brugia malayi</name>
    <name type="common">Filarial nematode worm</name>
    <dbReference type="NCBI Taxonomy" id="6279"/>
    <lineage>
        <taxon>Eukaryota</taxon>
        <taxon>Metazoa</taxon>
        <taxon>Ecdysozoa</taxon>
        <taxon>Nematoda</taxon>
        <taxon>Chromadorea</taxon>
        <taxon>Rhabditida</taxon>
        <taxon>Spirurina</taxon>
        <taxon>Spiruromorpha</taxon>
        <taxon>Filarioidea</taxon>
        <taxon>Onchocercidae</taxon>
        <taxon>Brugia</taxon>
    </lineage>
</organism>
<name>A0A4E9F9I5_BRUMA</name>
<evidence type="ECO:0000313" key="1">
    <source>
        <dbReference type="EMBL" id="VIO93497.1"/>
    </source>
</evidence>
<feature type="non-terminal residue" evidence="1">
    <location>
        <position position="37"/>
    </location>
</feature>
<feature type="non-terminal residue" evidence="1">
    <location>
        <position position="1"/>
    </location>
</feature>